<comment type="caution">
    <text evidence="2">The sequence shown here is derived from an EMBL/GenBank/DDBJ whole genome shotgun (WGS) entry which is preliminary data.</text>
</comment>
<proteinExistence type="predicted"/>
<dbReference type="SMART" id="SM00530">
    <property type="entry name" value="HTH_XRE"/>
    <property type="match status" value="1"/>
</dbReference>
<feature type="domain" description="HTH cro/C1-type" evidence="1">
    <location>
        <begin position="20"/>
        <end position="74"/>
    </location>
</feature>
<accession>A0A3E3DK09</accession>
<dbReference type="AlphaFoldDB" id="A0A3E3DK09"/>
<dbReference type="OrthoDB" id="5756833at2"/>
<reference evidence="2 3" key="1">
    <citation type="submission" date="2018-08" db="EMBL/GenBank/DDBJ databases">
        <title>A genome reference for cultivated species of the human gut microbiota.</title>
        <authorList>
            <person name="Zou Y."/>
            <person name="Xue W."/>
            <person name="Luo G."/>
        </authorList>
    </citation>
    <scope>NUCLEOTIDE SEQUENCE [LARGE SCALE GENOMIC DNA]</scope>
    <source>
        <strain evidence="2 3">AF19-13AC</strain>
    </source>
</reference>
<protein>
    <submittedName>
        <fullName evidence="2">XRE family transcriptional regulator</fullName>
    </submittedName>
</protein>
<dbReference type="Pfam" id="PF01381">
    <property type="entry name" value="HTH_3"/>
    <property type="match status" value="1"/>
</dbReference>
<evidence type="ECO:0000313" key="3">
    <source>
        <dbReference type="Proteomes" id="UP000261023"/>
    </source>
</evidence>
<evidence type="ECO:0000313" key="2">
    <source>
        <dbReference type="EMBL" id="RGD69475.1"/>
    </source>
</evidence>
<dbReference type="GO" id="GO:0003677">
    <property type="term" value="F:DNA binding"/>
    <property type="evidence" value="ECO:0007669"/>
    <property type="project" value="InterPro"/>
</dbReference>
<evidence type="ECO:0000259" key="1">
    <source>
        <dbReference type="PROSITE" id="PS50943"/>
    </source>
</evidence>
<dbReference type="Gene3D" id="1.10.260.40">
    <property type="entry name" value="lambda repressor-like DNA-binding domains"/>
    <property type="match status" value="1"/>
</dbReference>
<gene>
    <name evidence="2" type="ORF">DWX31_15540</name>
</gene>
<dbReference type="SUPFAM" id="SSF47413">
    <property type="entry name" value="lambda repressor-like DNA-binding domains"/>
    <property type="match status" value="1"/>
</dbReference>
<dbReference type="EMBL" id="QTJW01000010">
    <property type="protein sequence ID" value="RGD69475.1"/>
    <property type="molecule type" value="Genomic_DNA"/>
</dbReference>
<organism evidence="2 3">
    <name type="scientific">Hungatella hathewayi</name>
    <dbReference type="NCBI Taxonomy" id="154046"/>
    <lineage>
        <taxon>Bacteria</taxon>
        <taxon>Bacillati</taxon>
        <taxon>Bacillota</taxon>
        <taxon>Clostridia</taxon>
        <taxon>Lachnospirales</taxon>
        <taxon>Lachnospiraceae</taxon>
        <taxon>Hungatella</taxon>
    </lineage>
</organism>
<dbReference type="InterPro" id="IPR010982">
    <property type="entry name" value="Lambda_DNA-bd_dom_sf"/>
</dbReference>
<dbReference type="CDD" id="cd00093">
    <property type="entry name" value="HTH_XRE"/>
    <property type="match status" value="1"/>
</dbReference>
<dbReference type="Proteomes" id="UP000261023">
    <property type="component" value="Unassembled WGS sequence"/>
</dbReference>
<dbReference type="InterPro" id="IPR001387">
    <property type="entry name" value="Cro/C1-type_HTH"/>
</dbReference>
<dbReference type="PROSITE" id="PS50943">
    <property type="entry name" value="HTH_CROC1"/>
    <property type="match status" value="1"/>
</dbReference>
<sequence>MREIKKSIKAVNDLDAGKIIKNIRKEKGLRQKDIAHAMTVEQSYISQVENGKTVPTPMFIKLFCLTFSVNEEQFHEK</sequence>
<name>A0A3E3DK09_9FIRM</name>